<name>D1CGV0_THET1</name>
<dbReference type="KEGG" id="ttr:Tter_2068"/>
<dbReference type="Proteomes" id="UP000000323">
    <property type="component" value="Chromosome 2"/>
</dbReference>
<dbReference type="RefSeq" id="WP_012876002.1">
    <property type="nucleotide sequence ID" value="NC_013526.1"/>
</dbReference>
<dbReference type="AlphaFoldDB" id="D1CGV0"/>
<gene>
    <name evidence="1" type="ordered locus">Tter_2068</name>
</gene>
<proteinExistence type="predicted"/>
<evidence type="ECO:0000313" key="2">
    <source>
        <dbReference type="Proteomes" id="UP000000323"/>
    </source>
</evidence>
<dbReference type="STRING" id="525904.Tter_2068"/>
<protein>
    <submittedName>
        <fullName evidence="1">Uncharacterized protein</fullName>
    </submittedName>
</protein>
<organism evidence="1 2">
    <name type="scientific">Thermobaculum terrenum (strain ATCC BAA-798 / CCMEE 7001 / YNP1)</name>
    <dbReference type="NCBI Taxonomy" id="525904"/>
    <lineage>
        <taxon>Bacteria</taxon>
        <taxon>Bacillati</taxon>
        <taxon>Chloroflexota</taxon>
        <taxon>Chloroflexia</taxon>
        <taxon>Candidatus Thermobaculales</taxon>
        <taxon>Candidatus Thermobaculaceae</taxon>
        <taxon>Thermobaculum</taxon>
    </lineage>
</organism>
<evidence type="ECO:0000313" key="1">
    <source>
        <dbReference type="EMBL" id="ACZ42971.1"/>
    </source>
</evidence>
<dbReference type="EMBL" id="CP001826">
    <property type="protein sequence ID" value="ACZ42971.1"/>
    <property type="molecule type" value="Genomic_DNA"/>
</dbReference>
<reference evidence="2" key="1">
    <citation type="journal article" date="2010" name="Stand. Genomic Sci.">
        <title>Complete genome sequence of 'Thermobaculum terrenum' type strain (YNP1).</title>
        <authorList>
            <person name="Kiss H."/>
            <person name="Cleland D."/>
            <person name="Lapidus A."/>
            <person name="Lucas S."/>
            <person name="Glavina Del Rio T."/>
            <person name="Nolan M."/>
            <person name="Tice H."/>
            <person name="Han C."/>
            <person name="Goodwin L."/>
            <person name="Pitluck S."/>
            <person name="Liolios K."/>
            <person name="Ivanova N."/>
            <person name="Mavromatis K."/>
            <person name="Ovchinnikova G."/>
            <person name="Pati A."/>
            <person name="Chen A."/>
            <person name="Palaniappan K."/>
            <person name="Land M."/>
            <person name="Hauser L."/>
            <person name="Chang Y."/>
            <person name="Jeffries C."/>
            <person name="Lu M."/>
            <person name="Brettin T."/>
            <person name="Detter J."/>
            <person name="Goker M."/>
            <person name="Tindall B."/>
            <person name="Beck B."/>
            <person name="McDermott T."/>
            <person name="Woyke T."/>
            <person name="Bristow J."/>
            <person name="Eisen J."/>
            <person name="Markowitz V."/>
            <person name="Hugenholtz P."/>
            <person name="Kyrpides N."/>
            <person name="Klenk H."/>
            <person name="Cheng J."/>
        </authorList>
    </citation>
    <scope>NUCLEOTIDE SEQUENCE [LARGE SCALE GENOMIC DNA]</scope>
    <source>
        <strain evidence="2">ATCC BAA-798 / YNP1</strain>
    </source>
</reference>
<keyword evidence="2" id="KW-1185">Reference proteome</keyword>
<sequence length="118" mass="13087">MEQAEARHIYVLYMGRSSRDELEAACVLAASDPSWRVVVLLPELEPLPGFELALLEATLRELATAYGVEVEVRPRVDQEASAVYAPVTCRRPGLRSTVGGIGSRLRRYGGRLFSRGKR</sequence>
<accession>D1CGV0</accession>
<dbReference type="HOGENOM" id="CLU_2072059_0_0_0"/>